<evidence type="ECO:0000256" key="1">
    <source>
        <dbReference type="ARBA" id="ARBA00004442"/>
    </source>
</evidence>
<keyword evidence="7" id="KW-0998">Cell outer membrane</keyword>
<organism evidence="9 10">
    <name type="scientific">Lichenibacterium minor</name>
    <dbReference type="NCBI Taxonomy" id="2316528"/>
    <lineage>
        <taxon>Bacteria</taxon>
        <taxon>Pseudomonadati</taxon>
        <taxon>Pseudomonadota</taxon>
        <taxon>Alphaproteobacteria</taxon>
        <taxon>Hyphomicrobiales</taxon>
        <taxon>Lichenihabitantaceae</taxon>
        <taxon>Lichenibacterium</taxon>
    </lineage>
</organism>
<dbReference type="GO" id="GO:0015562">
    <property type="term" value="F:efflux transmembrane transporter activity"/>
    <property type="evidence" value="ECO:0007669"/>
    <property type="project" value="InterPro"/>
</dbReference>
<dbReference type="Gene3D" id="1.20.1600.10">
    <property type="entry name" value="Outer membrane efflux proteins (OEP)"/>
    <property type="match status" value="1"/>
</dbReference>
<dbReference type="AlphaFoldDB" id="A0A4V1RUP5"/>
<keyword evidence="3" id="KW-0813">Transport</keyword>
<dbReference type="EMBL" id="QYBB01000011">
    <property type="protein sequence ID" value="RYC31874.1"/>
    <property type="molecule type" value="Genomic_DNA"/>
</dbReference>
<dbReference type="OrthoDB" id="9789368at2"/>
<dbReference type="SUPFAM" id="SSF56954">
    <property type="entry name" value="Outer membrane efflux proteins (OEP)"/>
    <property type="match status" value="1"/>
</dbReference>
<dbReference type="Proteomes" id="UP000290759">
    <property type="component" value="Unassembled WGS sequence"/>
</dbReference>
<keyword evidence="6" id="KW-0472">Membrane</keyword>
<dbReference type="NCBIfam" id="TIGR01844">
    <property type="entry name" value="type_I_sec_TolC"/>
    <property type="match status" value="1"/>
</dbReference>
<dbReference type="Pfam" id="PF02321">
    <property type="entry name" value="OEP"/>
    <property type="match status" value="2"/>
</dbReference>
<feature type="region of interest" description="Disordered" evidence="8">
    <location>
        <begin position="74"/>
        <end position="114"/>
    </location>
</feature>
<sequence length="518" mass="53988">MGAVALSALAGPVGAENLPDALSKAYFNNPNLNAQRSNTRAADENIPIANSGYMPHVSASGDLGAQYEQYSGPLTTNTTSTTSISGLGGTSTAGTTTVGTGTTTTGVGTTTTAGTGTLSSQALAASTGTSAGTTSSTALGGATRTNASGTVIPRGAGISVTQTLFDGLRTTNNIRSAESNVFASREALRNVEQSVLQSGAQNYMDVLRDTAILDLRNSNIKVLEEQLRQTQDRFKVGEVTRTDVAQAEASVAGSRADYFAAQSQLQNSIASYRQVIGEQPTRLEPARPLDRGIPPSLENAIAVAMIEHPSVQAALHSVDVAALQVKIAEGALYPTLSLNGSAQQRYDVSQTGGSSALVASIVGSLTVPIYEGGASYATIRQAKEQLGTAEFQVDVSRDNVRAAVISSWGLLVSSKAAVQADQAQVNAAEIALNGTREEARVGQRTTLDVLNAQQTLLNARVQLVGAQRDRVVATYAILASCGRLSASGLNLRLQPYNPTVHFDQVKDKWFGLRTPDGR</sequence>
<comment type="similarity">
    <text evidence="2">Belongs to the outer membrane factor (OMF) (TC 1.B.17) family.</text>
</comment>
<gene>
    <name evidence="9" type="ORF">D3273_11985</name>
</gene>
<dbReference type="PANTHER" id="PTHR30026">
    <property type="entry name" value="OUTER MEMBRANE PROTEIN TOLC"/>
    <property type="match status" value="1"/>
</dbReference>
<evidence type="ECO:0000256" key="4">
    <source>
        <dbReference type="ARBA" id="ARBA00022452"/>
    </source>
</evidence>
<reference evidence="9 10" key="2">
    <citation type="submission" date="2019-02" db="EMBL/GenBank/DDBJ databases">
        <title>'Lichenibacterium ramalinii' gen. nov. sp. nov., 'Lichenibacterium minor' gen. nov. sp. nov.</title>
        <authorList>
            <person name="Pankratov T."/>
        </authorList>
    </citation>
    <scope>NUCLEOTIDE SEQUENCE [LARGE SCALE GENOMIC DNA]</scope>
    <source>
        <strain evidence="9 10">RmlP026</strain>
    </source>
</reference>
<dbReference type="GO" id="GO:0009279">
    <property type="term" value="C:cell outer membrane"/>
    <property type="evidence" value="ECO:0007669"/>
    <property type="project" value="UniProtKB-SubCell"/>
</dbReference>
<evidence type="ECO:0000313" key="10">
    <source>
        <dbReference type="Proteomes" id="UP000290759"/>
    </source>
</evidence>
<evidence type="ECO:0000256" key="5">
    <source>
        <dbReference type="ARBA" id="ARBA00022692"/>
    </source>
</evidence>
<keyword evidence="5" id="KW-0812">Transmembrane</keyword>
<comment type="subcellular location">
    <subcellularLocation>
        <location evidence="1">Cell outer membrane</location>
    </subcellularLocation>
</comment>
<reference evidence="9 10" key="1">
    <citation type="submission" date="2018-12" db="EMBL/GenBank/DDBJ databases">
        <authorList>
            <person name="Grouzdev D.S."/>
            <person name="Krutkina M.S."/>
        </authorList>
    </citation>
    <scope>NUCLEOTIDE SEQUENCE [LARGE SCALE GENOMIC DNA]</scope>
    <source>
        <strain evidence="9 10">RmlP026</strain>
    </source>
</reference>
<comment type="caution">
    <text evidence="9">The sequence shown here is derived from an EMBL/GenBank/DDBJ whole genome shotgun (WGS) entry which is preliminary data.</text>
</comment>
<keyword evidence="10" id="KW-1185">Reference proteome</keyword>
<dbReference type="GO" id="GO:1990281">
    <property type="term" value="C:efflux pump complex"/>
    <property type="evidence" value="ECO:0007669"/>
    <property type="project" value="TreeGrafter"/>
</dbReference>
<proteinExistence type="inferred from homology"/>
<evidence type="ECO:0000256" key="8">
    <source>
        <dbReference type="SAM" id="MobiDB-lite"/>
    </source>
</evidence>
<evidence type="ECO:0000256" key="2">
    <source>
        <dbReference type="ARBA" id="ARBA00007613"/>
    </source>
</evidence>
<feature type="compositionally biased region" description="Low complexity" evidence="8">
    <location>
        <begin position="92"/>
        <end position="114"/>
    </location>
</feature>
<dbReference type="InterPro" id="IPR010130">
    <property type="entry name" value="T1SS_OMP_TolC"/>
</dbReference>
<name>A0A4V1RUP5_9HYPH</name>
<dbReference type="GO" id="GO:0015288">
    <property type="term" value="F:porin activity"/>
    <property type="evidence" value="ECO:0007669"/>
    <property type="project" value="TreeGrafter"/>
</dbReference>
<evidence type="ECO:0000256" key="7">
    <source>
        <dbReference type="ARBA" id="ARBA00023237"/>
    </source>
</evidence>
<dbReference type="InterPro" id="IPR051906">
    <property type="entry name" value="TolC-like"/>
</dbReference>
<feature type="compositionally biased region" description="Low complexity" evidence="8">
    <location>
        <begin position="75"/>
        <end position="85"/>
    </location>
</feature>
<evidence type="ECO:0000256" key="6">
    <source>
        <dbReference type="ARBA" id="ARBA00023136"/>
    </source>
</evidence>
<dbReference type="PANTHER" id="PTHR30026:SF22">
    <property type="entry name" value="OUTER MEMBRANE EFFLUX PROTEIN"/>
    <property type="match status" value="1"/>
</dbReference>
<protein>
    <submittedName>
        <fullName evidence="9">Channel protein TolC</fullName>
    </submittedName>
</protein>
<evidence type="ECO:0000313" key="9">
    <source>
        <dbReference type="EMBL" id="RYC31874.1"/>
    </source>
</evidence>
<keyword evidence="4" id="KW-1134">Transmembrane beta strand</keyword>
<dbReference type="InterPro" id="IPR003423">
    <property type="entry name" value="OMP_efflux"/>
</dbReference>
<accession>A0A4V1RUP5</accession>
<evidence type="ECO:0000256" key="3">
    <source>
        <dbReference type="ARBA" id="ARBA00022448"/>
    </source>
</evidence>